<feature type="binding site" evidence="7">
    <location>
        <position position="415"/>
    </location>
    <ligand>
        <name>deamido-NAD(+)</name>
        <dbReference type="ChEBI" id="CHEBI:58437"/>
        <note>ligand shared between two neighboring subunits</note>
    </ligand>
</feature>
<feature type="active site" description="Proton acceptor; for glutaminase activity" evidence="7">
    <location>
        <position position="42"/>
    </location>
</feature>
<keyword evidence="6 7" id="KW-0520">NAD</keyword>
<feature type="binding site" evidence="7">
    <location>
        <position position="191"/>
    </location>
    <ligand>
        <name>L-glutamine</name>
        <dbReference type="ChEBI" id="CHEBI:58359"/>
    </ligand>
</feature>
<evidence type="ECO:0000313" key="11">
    <source>
        <dbReference type="EMBL" id="OHV94357.1"/>
    </source>
</evidence>
<dbReference type="CDD" id="cd07570">
    <property type="entry name" value="GAT_Gln-NAD-synth"/>
    <property type="match status" value="1"/>
</dbReference>
<feature type="binding site" evidence="7">
    <location>
        <begin position="303"/>
        <end position="310"/>
    </location>
    <ligand>
        <name>ATP</name>
        <dbReference type="ChEBI" id="CHEBI:30616"/>
    </ligand>
</feature>
<evidence type="ECO:0000256" key="6">
    <source>
        <dbReference type="ARBA" id="ARBA00023027"/>
    </source>
</evidence>
<feature type="domain" description="CN hydrolase" evidence="10">
    <location>
        <begin position="2"/>
        <end position="258"/>
    </location>
</feature>
<dbReference type="InterPro" id="IPR003694">
    <property type="entry name" value="NAD_synthase"/>
</dbReference>
<dbReference type="FunFam" id="3.40.50.620:FF:000106">
    <property type="entry name" value="Glutamine-dependent NAD(+) synthetase"/>
    <property type="match status" value="1"/>
</dbReference>
<comment type="caution">
    <text evidence="7">Lacks conserved residue(s) required for the propagation of feature annotation.</text>
</comment>
<feature type="binding site" evidence="7">
    <location>
        <position position="185"/>
    </location>
    <ligand>
        <name>L-glutamine</name>
        <dbReference type="ChEBI" id="CHEBI:58359"/>
    </ligand>
</feature>
<dbReference type="SUPFAM" id="SSF56317">
    <property type="entry name" value="Carbon-nitrogen hydrolase"/>
    <property type="match status" value="1"/>
</dbReference>
<dbReference type="RefSeq" id="WP_071080061.1">
    <property type="nucleotide sequence ID" value="NZ_LFKP01000014.1"/>
</dbReference>
<dbReference type="Pfam" id="PF02540">
    <property type="entry name" value="NAD_synthase"/>
    <property type="match status" value="1"/>
</dbReference>
<evidence type="ECO:0000256" key="2">
    <source>
        <dbReference type="ARBA" id="ARBA00007145"/>
    </source>
</evidence>
<dbReference type="NCBIfam" id="NF010588">
    <property type="entry name" value="PRK13981.1"/>
    <property type="match status" value="1"/>
</dbReference>
<dbReference type="Gene3D" id="3.40.50.620">
    <property type="entry name" value="HUPs"/>
    <property type="match status" value="1"/>
</dbReference>
<dbReference type="Gene3D" id="3.60.110.10">
    <property type="entry name" value="Carbon-nitrogen hydrolase"/>
    <property type="match status" value="1"/>
</dbReference>
<comment type="pathway">
    <text evidence="1 7 8">Cofactor biosynthesis; NAD(+) biosynthesis; NAD(+) from deamido-NAD(+) (L-Gln route): step 1/1.</text>
</comment>
<dbReference type="SUPFAM" id="SSF52402">
    <property type="entry name" value="Adenine nucleotide alpha hydrolases-like"/>
    <property type="match status" value="1"/>
</dbReference>
<sequence length="571" mass="60994">MLTIALAQMNPTVGDFDANVAAITARMQRASSDGADLLVCPELSLCAYYPGDLFEDAAFLRAMQQALNKLLQASARWPALVTVIGAARPNPGVGKPLYNALLAIRDGHIVAEYYKQLLPTYGIFDEGRHFEPGPPGACTLAIAGCKVGFMICEDGWNDDGRAYAVNPFEALHAARPDLVVSINASPSDIGKRAQRHAVFGAACARVNLPLLFVNQVGGQDQLVFDGASFAMSPTLGVQFEAARFVEDFQLLRFAAGRFSRTDGAAFPVPDPDGIPAVEFARRQIVLGLRDYARRCRFQKVVVGCSGGIDSALTLALAVEALGADNVAAITMPSVFSSAGSVTDSIALCANLGIALHTHPIRDIVAQYEAGYAAAFDGKLQGLPLENLQARVRGTILMEYSNAFGALLLTTGNKSEISVGYCTLYGDTNGGLGLIGDLYKTEVFALSRHLNASAGRALIPAAVLEKPPSAELAPGQRDTDSLPPYPVLDEILKWHIEGRRLPAAESAQALTLVDQLRETDEGRALVTRILGMVARNEYKRRQAAPIIRVRSRAFGSGRQLPIAAHYPTGDDA</sequence>
<dbReference type="GO" id="GO:0004359">
    <property type="term" value="F:glutaminase activity"/>
    <property type="evidence" value="ECO:0007669"/>
    <property type="project" value="InterPro"/>
</dbReference>
<gene>
    <name evidence="7" type="primary">nadE</name>
    <name evidence="11" type="ORF">AKG95_27865</name>
</gene>
<feature type="active site" description="For glutaminase activity" evidence="7">
    <location>
        <position position="115"/>
    </location>
</feature>
<comment type="caution">
    <text evidence="11">The sequence shown here is derived from an EMBL/GenBank/DDBJ whole genome shotgun (WGS) entry which is preliminary data.</text>
</comment>
<evidence type="ECO:0000256" key="9">
    <source>
        <dbReference type="RuleBase" id="RU003811"/>
    </source>
</evidence>
<evidence type="ECO:0000256" key="4">
    <source>
        <dbReference type="ARBA" id="ARBA00022741"/>
    </source>
</evidence>
<dbReference type="EC" id="6.3.5.1" evidence="7 8"/>
<dbReference type="EMBL" id="LFKP01000014">
    <property type="protein sequence ID" value="OHV94357.1"/>
    <property type="molecule type" value="Genomic_DNA"/>
</dbReference>
<feature type="binding site" evidence="7">
    <location>
        <position position="386"/>
    </location>
    <ligand>
        <name>deamido-NAD(+)</name>
        <dbReference type="ChEBI" id="CHEBI:58437"/>
        <note>ligand shared between two neighboring subunits</note>
    </ligand>
</feature>
<feature type="binding site" evidence="7">
    <location>
        <position position="538"/>
    </location>
    <ligand>
        <name>deamido-NAD(+)</name>
        <dbReference type="ChEBI" id="CHEBI:58437"/>
        <note>ligand shared between two neighboring subunits</note>
    </ligand>
</feature>
<dbReference type="GO" id="GO:0005737">
    <property type="term" value="C:cytoplasm"/>
    <property type="evidence" value="ECO:0007669"/>
    <property type="project" value="InterPro"/>
</dbReference>
<keyword evidence="3 7" id="KW-0436">Ligase</keyword>
<comment type="catalytic activity">
    <reaction evidence="7 8">
        <text>deamido-NAD(+) + L-glutamine + ATP + H2O = L-glutamate + AMP + diphosphate + NAD(+) + H(+)</text>
        <dbReference type="Rhea" id="RHEA:24384"/>
        <dbReference type="ChEBI" id="CHEBI:15377"/>
        <dbReference type="ChEBI" id="CHEBI:15378"/>
        <dbReference type="ChEBI" id="CHEBI:29985"/>
        <dbReference type="ChEBI" id="CHEBI:30616"/>
        <dbReference type="ChEBI" id="CHEBI:33019"/>
        <dbReference type="ChEBI" id="CHEBI:57540"/>
        <dbReference type="ChEBI" id="CHEBI:58359"/>
        <dbReference type="ChEBI" id="CHEBI:58437"/>
        <dbReference type="ChEBI" id="CHEBI:456215"/>
        <dbReference type="EC" id="6.3.5.1"/>
    </reaction>
</comment>
<dbReference type="GO" id="GO:0008795">
    <property type="term" value="F:NAD+ synthase activity"/>
    <property type="evidence" value="ECO:0007669"/>
    <property type="project" value="UniProtKB-UniRule"/>
</dbReference>
<dbReference type="GO" id="GO:0003952">
    <property type="term" value="F:NAD+ synthase (glutamine-hydrolyzing) activity"/>
    <property type="evidence" value="ECO:0007669"/>
    <property type="project" value="UniProtKB-UniRule"/>
</dbReference>
<feature type="binding site" evidence="7">
    <location>
        <position position="410"/>
    </location>
    <ligand>
        <name>ATP</name>
        <dbReference type="ChEBI" id="CHEBI:30616"/>
    </ligand>
</feature>
<evidence type="ECO:0000259" key="10">
    <source>
        <dbReference type="PROSITE" id="PS50263"/>
    </source>
</evidence>
<dbReference type="PROSITE" id="PS50263">
    <property type="entry name" value="CN_HYDROLASE"/>
    <property type="match status" value="1"/>
</dbReference>
<reference evidence="11 12" key="1">
    <citation type="submission" date="2015-06" db="EMBL/GenBank/DDBJ databases">
        <title>Draft genome sequencing of a biphenyl-degrading bacterium, Janthinobacterium lividum MEG1.</title>
        <authorList>
            <person name="Shimodaira J."/>
            <person name="Hatta T."/>
        </authorList>
    </citation>
    <scope>NUCLEOTIDE SEQUENCE [LARGE SCALE GENOMIC DNA]</scope>
    <source>
        <strain evidence="11 12">MEG1</strain>
    </source>
</reference>
<organism evidence="11 12">
    <name type="scientific">Janthinobacterium lividum</name>
    <dbReference type="NCBI Taxonomy" id="29581"/>
    <lineage>
        <taxon>Bacteria</taxon>
        <taxon>Pseudomonadati</taxon>
        <taxon>Pseudomonadota</taxon>
        <taxon>Betaproteobacteria</taxon>
        <taxon>Burkholderiales</taxon>
        <taxon>Oxalobacteraceae</taxon>
        <taxon>Janthinobacterium</taxon>
    </lineage>
</organism>
<feature type="active site" description="Nucleophile; for glutaminase activity" evidence="7">
    <location>
        <position position="152"/>
    </location>
</feature>
<dbReference type="HAMAP" id="MF_02090">
    <property type="entry name" value="NadE_glutamine_dep"/>
    <property type="match status" value="1"/>
</dbReference>
<evidence type="ECO:0000256" key="1">
    <source>
        <dbReference type="ARBA" id="ARBA00005188"/>
    </source>
</evidence>
<dbReference type="InterPro" id="IPR014445">
    <property type="entry name" value="Gln-dep_NAD_synthase"/>
</dbReference>
<keyword evidence="4 7" id="KW-0547">Nucleotide-binding</keyword>
<dbReference type="Pfam" id="PF00795">
    <property type="entry name" value="CN_hydrolase"/>
    <property type="match status" value="1"/>
</dbReference>
<comment type="function">
    <text evidence="7">Catalyzes the ATP-dependent amidation of deamido-NAD to form NAD. Uses L-glutamine as a nitrogen source.</text>
</comment>
<accession>A0A1S1U1I4</accession>
<keyword evidence="5 7" id="KW-0067">ATP-binding</keyword>
<dbReference type="CDD" id="cd00553">
    <property type="entry name" value="NAD_synthase"/>
    <property type="match status" value="1"/>
</dbReference>
<dbReference type="NCBIfam" id="TIGR00552">
    <property type="entry name" value="nadE"/>
    <property type="match status" value="1"/>
</dbReference>
<dbReference type="GO" id="GO:0005524">
    <property type="term" value="F:ATP binding"/>
    <property type="evidence" value="ECO:0007669"/>
    <property type="project" value="UniProtKB-UniRule"/>
</dbReference>
<comment type="similarity">
    <text evidence="2 7 8">In the C-terminal section; belongs to the NAD synthetase family.</text>
</comment>
<dbReference type="GO" id="GO:0009435">
    <property type="term" value="P:NAD+ biosynthetic process"/>
    <property type="evidence" value="ECO:0007669"/>
    <property type="project" value="UniProtKB-UniRule"/>
</dbReference>
<evidence type="ECO:0000256" key="8">
    <source>
        <dbReference type="PIRNR" id="PIRNR006630"/>
    </source>
</evidence>
<dbReference type="InterPro" id="IPR036526">
    <property type="entry name" value="C-N_Hydrolase_sf"/>
</dbReference>
<evidence type="ECO:0000313" key="12">
    <source>
        <dbReference type="Proteomes" id="UP000179840"/>
    </source>
</evidence>
<comment type="similarity">
    <text evidence="9">Belongs to the NAD synthetase family.</text>
</comment>
<evidence type="ECO:0000256" key="5">
    <source>
        <dbReference type="ARBA" id="ARBA00022840"/>
    </source>
</evidence>
<dbReference type="AlphaFoldDB" id="A0A1S1U1I4"/>
<dbReference type="InterPro" id="IPR003010">
    <property type="entry name" value="C-N_Hydrolase"/>
</dbReference>
<dbReference type="Proteomes" id="UP000179840">
    <property type="component" value="Unassembled WGS sequence"/>
</dbReference>
<evidence type="ECO:0000256" key="3">
    <source>
        <dbReference type="ARBA" id="ARBA00022598"/>
    </source>
</evidence>
<dbReference type="PANTHER" id="PTHR23090">
    <property type="entry name" value="NH 3 /GLUTAMINE-DEPENDENT NAD + SYNTHETASE"/>
    <property type="match status" value="1"/>
</dbReference>
<name>A0A1S1U1I4_9BURK</name>
<proteinExistence type="inferred from homology"/>
<dbReference type="InterPro" id="IPR022310">
    <property type="entry name" value="NAD/GMP_synthase"/>
</dbReference>
<feature type="binding site" evidence="7">
    <location>
        <position position="121"/>
    </location>
    <ligand>
        <name>L-glutamine</name>
        <dbReference type="ChEBI" id="CHEBI:58359"/>
    </ligand>
</feature>
<evidence type="ECO:0000256" key="7">
    <source>
        <dbReference type="HAMAP-Rule" id="MF_02090"/>
    </source>
</evidence>
<dbReference type="InterPro" id="IPR014729">
    <property type="entry name" value="Rossmann-like_a/b/a_fold"/>
</dbReference>
<dbReference type="UniPathway" id="UPA00253">
    <property type="reaction ID" value="UER00334"/>
</dbReference>
<dbReference type="PANTHER" id="PTHR23090:SF9">
    <property type="entry name" value="GLUTAMINE-DEPENDENT NAD(+) SYNTHETASE"/>
    <property type="match status" value="1"/>
</dbReference>
<protein>
    <recommendedName>
        <fullName evidence="7 8">Glutamine-dependent NAD(+) synthetase</fullName>
        <ecNumber evidence="7 8">6.3.5.1</ecNumber>
    </recommendedName>
    <alternativeName>
        <fullName evidence="7 8">NAD(+) synthase [glutamine-hydrolyzing]</fullName>
    </alternativeName>
</protein>
<dbReference type="PIRSF" id="PIRSF006630">
    <property type="entry name" value="NADS_GAT"/>
    <property type="match status" value="1"/>
</dbReference>